<dbReference type="RefSeq" id="WP_406768955.1">
    <property type="nucleotide sequence ID" value="NZ_JBJHZZ010000002.1"/>
</dbReference>
<evidence type="ECO:0000313" key="2">
    <source>
        <dbReference type="Proteomes" id="UP001623591"/>
    </source>
</evidence>
<dbReference type="Proteomes" id="UP001623591">
    <property type="component" value="Unassembled WGS sequence"/>
</dbReference>
<dbReference type="EMBL" id="JBJHZZ010000002">
    <property type="protein sequence ID" value="MFL0246489.1"/>
    <property type="molecule type" value="Genomic_DNA"/>
</dbReference>
<comment type="caution">
    <text evidence="1">The sequence shown here is derived from an EMBL/GenBank/DDBJ whole genome shotgun (WGS) entry which is preliminary data.</text>
</comment>
<gene>
    <name evidence="1" type="ORF">ACJDUG_05760</name>
</gene>
<proteinExistence type="predicted"/>
<name>A0ABW8T1R7_9CLOT</name>
<sequence>MKYIGPFLRMNTLKSNIIEKQLFFLAKESLKYLVLNSKCGITISAKDLKIKNIPNFDISTIGPFSPLLCIYKKGSPKLINIGGGLCFDEDSLKKEINIEGNSLMTLGILELIDYYKKFEGIDNKKNSLGNVYLLLAKKQLEFYAANFRNIEGLFVDKKHIDGNSLEEYKFEEKNKKFKFSDQAFLMAAYYKYSLFDDSALGNEYKSFALDIFNMFNELKDELYLSSYEELTKLSFAINLFYNYSKLPEAKLLFLDIMEFILEGRKDVLSDKLENELETDCLFFINCLVIYKDTEIIKFKDTCDSIHNKLLELYMPEKGLFIKAEDKKESLYSSLEIVLYLLSILSYMKFFGESKDGNMIAVDVYKRQLIDSGIILSWPVSPDLDDVERYRNFTSKSEDIIDEQEFRMPNIPTPDSVDLAPIFIKNISYNKKKESFTQSKLTFDSSKNMFIYLLIIYLSKFDADNP</sequence>
<keyword evidence="2" id="KW-1185">Reference proteome</keyword>
<reference evidence="1 2" key="1">
    <citation type="submission" date="2024-11" db="EMBL/GenBank/DDBJ databases">
        <authorList>
            <person name="Heng Y.C."/>
            <person name="Lim A.C.H."/>
            <person name="Lee J.K.Y."/>
            <person name="Kittelmann S."/>
        </authorList>
    </citation>
    <scope>NUCLEOTIDE SEQUENCE [LARGE SCALE GENOMIC DNA]</scope>
    <source>
        <strain evidence="1 2">WILCCON 0185</strain>
    </source>
</reference>
<organism evidence="1 2">
    <name type="scientific">Candidatus Clostridium stratigraminis</name>
    <dbReference type="NCBI Taxonomy" id="3381661"/>
    <lineage>
        <taxon>Bacteria</taxon>
        <taxon>Bacillati</taxon>
        <taxon>Bacillota</taxon>
        <taxon>Clostridia</taxon>
        <taxon>Eubacteriales</taxon>
        <taxon>Clostridiaceae</taxon>
        <taxon>Clostridium</taxon>
    </lineage>
</organism>
<accession>A0ABW8T1R7</accession>
<evidence type="ECO:0000313" key="1">
    <source>
        <dbReference type="EMBL" id="MFL0246489.1"/>
    </source>
</evidence>
<protein>
    <submittedName>
        <fullName evidence="1">Uncharacterized protein</fullName>
    </submittedName>
</protein>